<comment type="caution">
    <text evidence="2">The sequence shown here is derived from an EMBL/GenBank/DDBJ whole genome shotgun (WGS) entry which is preliminary data.</text>
</comment>
<name>A0A9W7TFG9_TRIRA</name>
<feature type="compositionally biased region" description="Polar residues" evidence="1">
    <location>
        <begin position="47"/>
        <end position="60"/>
    </location>
</feature>
<evidence type="ECO:0000313" key="3">
    <source>
        <dbReference type="Proteomes" id="UP001059041"/>
    </source>
</evidence>
<gene>
    <name evidence="2" type="ORF">IRJ41_019961</name>
</gene>
<dbReference type="AlphaFoldDB" id="A0A9W7TFG9"/>
<keyword evidence="3" id="KW-1185">Reference proteome</keyword>
<evidence type="ECO:0000256" key="1">
    <source>
        <dbReference type="SAM" id="MobiDB-lite"/>
    </source>
</evidence>
<feature type="region of interest" description="Disordered" evidence="1">
    <location>
        <begin position="35"/>
        <end position="60"/>
    </location>
</feature>
<accession>A0A9W7TFG9</accession>
<reference evidence="2" key="1">
    <citation type="submission" date="2021-02" db="EMBL/GenBank/DDBJ databases">
        <title>Comparative genomics reveals that relaxation of natural selection precedes convergent phenotypic evolution of cavefish.</title>
        <authorList>
            <person name="Peng Z."/>
        </authorList>
    </citation>
    <scope>NUCLEOTIDE SEQUENCE</scope>
    <source>
        <tissue evidence="2">Muscle</tissue>
    </source>
</reference>
<sequence length="76" mass="8559">MIKALVIGAREDLEDISHQMAQTAELSLHAEDLQQGHTARARHKPKSIQQTQPHHCQMTRPNTSYGAQCFQLIIQA</sequence>
<protein>
    <submittedName>
        <fullName evidence="2">Uncharacterized protein</fullName>
    </submittedName>
</protein>
<dbReference type="EMBL" id="JAFHDT010000019">
    <property type="protein sequence ID" value="KAI7796250.1"/>
    <property type="molecule type" value="Genomic_DNA"/>
</dbReference>
<proteinExistence type="predicted"/>
<evidence type="ECO:0000313" key="2">
    <source>
        <dbReference type="EMBL" id="KAI7796250.1"/>
    </source>
</evidence>
<organism evidence="2 3">
    <name type="scientific">Triplophysa rosa</name>
    <name type="common">Cave loach</name>
    <dbReference type="NCBI Taxonomy" id="992332"/>
    <lineage>
        <taxon>Eukaryota</taxon>
        <taxon>Metazoa</taxon>
        <taxon>Chordata</taxon>
        <taxon>Craniata</taxon>
        <taxon>Vertebrata</taxon>
        <taxon>Euteleostomi</taxon>
        <taxon>Actinopterygii</taxon>
        <taxon>Neopterygii</taxon>
        <taxon>Teleostei</taxon>
        <taxon>Ostariophysi</taxon>
        <taxon>Cypriniformes</taxon>
        <taxon>Nemacheilidae</taxon>
        <taxon>Triplophysa</taxon>
    </lineage>
</organism>
<dbReference type="Proteomes" id="UP001059041">
    <property type="component" value="Linkage Group LG19"/>
</dbReference>